<organism evidence="2 3">
    <name type="scientific">Streptomyces ipomoeae</name>
    <dbReference type="NCBI Taxonomy" id="103232"/>
    <lineage>
        <taxon>Bacteria</taxon>
        <taxon>Bacillati</taxon>
        <taxon>Actinomycetota</taxon>
        <taxon>Actinomycetes</taxon>
        <taxon>Kitasatosporales</taxon>
        <taxon>Streptomycetaceae</taxon>
        <taxon>Streptomyces</taxon>
    </lineage>
</organism>
<gene>
    <name evidence="2" type="ORF">Sipo8835_12470</name>
</gene>
<protein>
    <submittedName>
        <fullName evidence="2">Uncharacterized protein</fullName>
    </submittedName>
</protein>
<evidence type="ECO:0000313" key="2">
    <source>
        <dbReference type="EMBL" id="TQE35838.1"/>
    </source>
</evidence>
<dbReference type="AlphaFoldDB" id="A0AAE8W3R6"/>
<proteinExistence type="predicted"/>
<feature type="compositionally biased region" description="Basic and acidic residues" evidence="1">
    <location>
        <begin position="225"/>
        <end position="236"/>
    </location>
</feature>
<accession>A0AAE8W3R6</accession>
<feature type="region of interest" description="Disordered" evidence="1">
    <location>
        <begin position="215"/>
        <end position="238"/>
    </location>
</feature>
<comment type="caution">
    <text evidence="2">The sequence shown here is derived from an EMBL/GenBank/DDBJ whole genome shotgun (WGS) entry which is preliminary data.</text>
</comment>
<dbReference type="EMBL" id="SPAZ01000101">
    <property type="protein sequence ID" value="TQE35838.1"/>
    <property type="molecule type" value="Genomic_DNA"/>
</dbReference>
<reference evidence="2 3" key="1">
    <citation type="submission" date="2019-03" db="EMBL/GenBank/DDBJ databases">
        <title>Comparative genomic analyses of the sweetpotato soil rot pathogen, Streptomyces ipomoeae.</title>
        <authorList>
            <person name="Ruschel Soares N."/>
            <person name="Badger J.H."/>
            <person name="Huguet-Tapia J.C."/>
            <person name="Clark C.A."/>
            <person name="Pettis G.S."/>
        </authorList>
    </citation>
    <scope>NUCLEOTIDE SEQUENCE [LARGE SCALE GENOMIC DNA]</scope>
    <source>
        <strain evidence="2 3">88-35</strain>
    </source>
</reference>
<evidence type="ECO:0000256" key="1">
    <source>
        <dbReference type="SAM" id="MobiDB-lite"/>
    </source>
</evidence>
<name>A0AAE8W3R6_9ACTN</name>
<evidence type="ECO:0000313" key="3">
    <source>
        <dbReference type="Proteomes" id="UP000318720"/>
    </source>
</evidence>
<sequence length="326" mass="33249">MAGPADQDDPGTAVAGAAVLRLIEHGGHHLRGSVVHRAAQPLRPGLRPLAALGRRVVGGVVLPVGVGDDVVDRVWRGFRIVDGSQGGHPFPAVLLAGRQPGLHRVAALGRRGFRGVLAQRFGPYHHAFAVDRQDQRRGVGAGSRHEGVAEGVDVPCGADSEFLDLPVPDAGAGDGVDPFAGAGEAAAGGLDRGKPGQPMRVHCVRQVQRRVGRAQVRHAGAAVGDPDHGDLAEHRGQPPVPVPLDPGAPGTGGVHDLNTGVLKAEAAVDGWYPLLTSVPAGQADAGHALIPLEVLAEGSRCGTVGMEVIPCFVGCDHGAAEAVGGQ</sequence>
<dbReference type="Proteomes" id="UP000318720">
    <property type="component" value="Unassembled WGS sequence"/>
</dbReference>